<organism evidence="7 8">
    <name type="scientific">Methanoregula boonei (strain DSM 21154 / JCM 14090 / 6A8)</name>
    <dbReference type="NCBI Taxonomy" id="456442"/>
    <lineage>
        <taxon>Archaea</taxon>
        <taxon>Methanobacteriati</taxon>
        <taxon>Methanobacteriota</taxon>
        <taxon>Stenosarchaea group</taxon>
        <taxon>Methanomicrobia</taxon>
        <taxon>Methanomicrobiales</taxon>
        <taxon>Methanoregulaceae</taxon>
        <taxon>Methanoregula</taxon>
    </lineage>
</organism>
<dbReference type="InterPro" id="IPR004358">
    <property type="entry name" value="Sig_transdc_His_kin-like_C"/>
</dbReference>
<dbReference type="KEGG" id="mbn:Mboo_0292"/>
<evidence type="ECO:0000256" key="3">
    <source>
        <dbReference type="ARBA" id="ARBA00022777"/>
    </source>
</evidence>
<dbReference type="AlphaFoldDB" id="A7I503"/>
<dbReference type="InterPro" id="IPR001789">
    <property type="entry name" value="Sig_transdc_resp-reg_receiver"/>
</dbReference>
<protein>
    <submittedName>
        <fullName evidence="7">Multi-sensor signal transduction histidine kinase</fullName>
    </submittedName>
</protein>
<dbReference type="InterPro" id="IPR036890">
    <property type="entry name" value="HATPase_C_sf"/>
</dbReference>
<dbReference type="InterPro" id="IPR003594">
    <property type="entry name" value="HATPase_dom"/>
</dbReference>
<dbReference type="InterPro" id="IPR003018">
    <property type="entry name" value="GAF"/>
</dbReference>
<evidence type="ECO:0000256" key="2">
    <source>
        <dbReference type="ARBA" id="ARBA00022679"/>
    </source>
</evidence>
<dbReference type="SUPFAM" id="SSF52172">
    <property type="entry name" value="CheY-like"/>
    <property type="match status" value="1"/>
</dbReference>
<gene>
    <name evidence="7" type="ordered locus">Mboo_0292</name>
</gene>
<evidence type="ECO:0000256" key="4">
    <source>
        <dbReference type="PROSITE-ProRule" id="PRU00169"/>
    </source>
</evidence>
<evidence type="ECO:0000313" key="7">
    <source>
        <dbReference type="EMBL" id="ABS54814.1"/>
    </source>
</evidence>
<keyword evidence="3 7" id="KW-0418">Kinase</keyword>
<feature type="modified residue" description="4-aspartylphosphate" evidence="4">
    <location>
        <position position="53"/>
    </location>
</feature>
<dbReference type="InterPro" id="IPR005467">
    <property type="entry name" value="His_kinase_dom"/>
</dbReference>
<dbReference type="EMBL" id="CP000780">
    <property type="protein sequence ID" value="ABS54814.1"/>
    <property type="molecule type" value="Genomic_DNA"/>
</dbReference>
<sequence length="530" mass="59121">MISALYVDDDPDLLEVGRLFLERSGNIRIETALSAEEGLNKLRTTPYDIVISDYQMPGMDGIAFLKVVRTRYPKLPFVIFTGRGREEVAIEALNSGADRYIQKGGDPRSQFTELIHTVKDSVEKRRTQEEIIHLNRLYSVISRTNRATIHIRDRQALLDEACRIAVEEGKFLMAWIGIVDPATREVRPVAACGYEAGYLSLLSITVDNVPQGMGLTGSCIREGCPMVCNEILSDPRMEDYREEAARRGYCSSASFPLRDGNEIIGAMRFYSGECNFFNDRELALLRELTDDISFALEMMERDSTLAELALSNRKLNLLNDLIRHDILNTLTGLLGLEDMAATRLSDPTATGQILDEIRESTKRIQQQITFTRDYQNIGVHAPQWQDLHAVVTRAADPANPGPVALKITIDKDLEVYADAMLEKVFFNLIDNALRYGGGDLTRIALSVRTECSCIIITCQDDGPGIPDAEKERIFDSGFGKNTGLGLFLAREILGISGLSIRETGISGKGACFEITVPEQAWRRKRVPSLK</sequence>
<dbReference type="PRINTS" id="PR00344">
    <property type="entry name" value="BCTRLSENSOR"/>
</dbReference>
<dbReference type="CDD" id="cd00075">
    <property type="entry name" value="HATPase"/>
    <property type="match status" value="1"/>
</dbReference>
<evidence type="ECO:0000256" key="1">
    <source>
        <dbReference type="ARBA" id="ARBA00022553"/>
    </source>
</evidence>
<proteinExistence type="predicted"/>
<dbReference type="PANTHER" id="PTHR43547:SF2">
    <property type="entry name" value="HYBRID SIGNAL TRANSDUCTION HISTIDINE KINASE C"/>
    <property type="match status" value="1"/>
</dbReference>
<dbReference type="PROSITE" id="PS50110">
    <property type="entry name" value="RESPONSE_REGULATORY"/>
    <property type="match status" value="1"/>
</dbReference>
<dbReference type="Pfam" id="PF13185">
    <property type="entry name" value="GAF_2"/>
    <property type="match status" value="1"/>
</dbReference>
<dbReference type="Proteomes" id="UP000002408">
    <property type="component" value="Chromosome"/>
</dbReference>
<dbReference type="STRING" id="456442.Mboo_0292"/>
<dbReference type="OrthoDB" id="8127at2157"/>
<evidence type="ECO:0000259" key="6">
    <source>
        <dbReference type="PROSITE" id="PS50110"/>
    </source>
</evidence>
<dbReference type="eggNOG" id="arCOG06193">
    <property type="taxonomic scope" value="Archaea"/>
</dbReference>
<reference evidence="8" key="1">
    <citation type="journal article" date="2015" name="Microbiology">
        <title>Genome of Methanoregula boonei 6A8 reveals adaptations to oligotrophic peatland environments.</title>
        <authorList>
            <person name="Braeuer S."/>
            <person name="Cadillo-Quiroz H."/>
            <person name="Kyrpides N."/>
            <person name="Woyke T."/>
            <person name="Goodwin L."/>
            <person name="Detter C."/>
            <person name="Podell S."/>
            <person name="Yavitt J.B."/>
            <person name="Zinder S.H."/>
        </authorList>
    </citation>
    <scope>NUCLEOTIDE SEQUENCE [LARGE SCALE GENOMIC DNA]</scope>
    <source>
        <strain evidence="8">DSM 21154 / JCM 14090 / 6A8</strain>
    </source>
</reference>
<feature type="domain" description="Response regulatory" evidence="6">
    <location>
        <begin position="3"/>
        <end position="118"/>
    </location>
</feature>
<evidence type="ECO:0000259" key="5">
    <source>
        <dbReference type="PROSITE" id="PS50109"/>
    </source>
</evidence>
<dbReference type="InterPro" id="IPR029016">
    <property type="entry name" value="GAF-like_dom_sf"/>
</dbReference>
<dbReference type="HOGENOM" id="CLU_000445_114_58_2"/>
<dbReference type="InterPro" id="IPR011006">
    <property type="entry name" value="CheY-like_superfamily"/>
</dbReference>
<dbReference type="eggNOG" id="arCOG02385">
    <property type="taxonomic scope" value="Archaea"/>
</dbReference>
<keyword evidence="2" id="KW-0808">Transferase</keyword>
<dbReference type="SMART" id="SM00387">
    <property type="entry name" value="HATPase_c"/>
    <property type="match status" value="1"/>
</dbReference>
<dbReference type="PANTHER" id="PTHR43547">
    <property type="entry name" value="TWO-COMPONENT HISTIDINE KINASE"/>
    <property type="match status" value="1"/>
</dbReference>
<dbReference type="Pfam" id="PF00072">
    <property type="entry name" value="Response_reg"/>
    <property type="match status" value="1"/>
</dbReference>
<dbReference type="Gene3D" id="3.40.50.2300">
    <property type="match status" value="1"/>
</dbReference>
<keyword evidence="8" id="KW-1185">Reference proteome</keyword>
<dbReference type="SUPFAM" id="SSF55874">
    <property type="entry name" value="ATPase domain of HSP90 chaperone/DNA topoisomerase II/histidine kinase"/>
    <property type="match status" value="1"/>
</dbReference>
<name>A7I503_METB6</name>
<dbReference type="GO" id="GO:0000155">
    <property type="term" value="F:phosphorelay sensor kinase activity"/>
    <property type="evidence" value="ECO:0007669"/>
    <property type="project" value="TreeGrafter"/>
</dbReference>
<dbReference type="RefSeq" id="WP_011991302.1">
    <property type="nucleotide sequence ID" value="NC_009712.1"/>
</dbReference>
<dbReference type="SUPFAM" id="SSF55781">
    <property type="entry name" value="GAF domain-like"/>
    <property type="match status" value="1"/>
</dbReference>
<feature type="domain" description="Histidine kinase" evidence="5">
    <location>
        <begin position="321"/>
        <end position="520"/>
    </location>
</feature>
<dbReference type="Pfam" id="PF02518">
    <property type="entry name" value="HATPase_c"/>
    <property type="match status" value="1"/>
</dbReference>
<dbReference type="Gene3D" id="3.30.565.10">
    <property type="entry name" value="Histidine kinase-like ATPase, C-terminal domain"/>
    <property type="match status" value="1"/>
</dbReference>
<accession>A7I503</accession>
<dbReference type="GeneID" id="25393885"/>
<dbReference type="PROSITE" id="PS50109">
    <property type="entry name" value="HIS_KIN"/>
    <property type="match status" value="1"/>
</dbReference>
<dbReference type="Gene3D" id="3.30.450.40">
    <property type="match status" value="1"/>
</dbReference>
<dbReference type="SMART" id="SM00448">
    <property type="entry name" value="REC"/>
    <property type="match status" value="1"/>
</dbReference>
<evidence type="ECO:0000313" key="8">
    <source>
        <dbReference type="Proteomes" id="UP000002408"/>
    </source>
</evidence>
<keyword evidence="1 4" id="KW-0597">Phosphoprotein</keyword>